<evidence type="ECO:0000313" key="1">
    <source>
        <dbReference type="EMBL" id="KAJ6977255.1"/>
    </source>
</evidence>
<dbReference type="AlphaFoldDB" id="A0AAD6Q466"/>
<evidence type="ECO:0000313" key="2">
    <source>
        <dbReference type="Proteomes" id="UP001164929"/>
    </source>
</evidence>
<gene>
    <name evidence="1" type="ORF">NC653_029229</name>
</gene>
<dbReference type="Proteomes" id="UP001164929">
    <property type="component" value="Chromosome 12"/>
</dbReference>
<name>A0AAD6Q466_9ROSI</name>
<reference evidence="1" key="1">
    <citation type="journal article" date="2023" name="Mol. Ecol. Resour.">
        <title>Chromosome-level genome assembly of a triploid poplar Populus alba 'Berolinensis'.</title>
        <authorList>
            <person name="Chen S."/>
            <person name="Yu Y."/>
            <person name="Wang X."/>
            <person name="Wang S."/>
            <person name="Zhang T."/>
            <person name="Zhou Y."/>
            <person name="He R."/>
            <person name="Meng N."/>
            <person name="Wang Y."/>
            <person name="Liu W."/>
            <person name="Liu Z."/>
            <person name="Liu J."/>
            <person name="Guo Q."/>
            <person name="Huang H."/>
            <person name="Sederoff R.R."/>
            <person name="Wang G."/>
            <person name="Qu G."/>
            <person name="Chen S."/>
        </authorList>
    </citation>
    <scope>NUCLEOTIDE SEQUENCE</scope>
    <source>
        <strain evidence="1">SC-2020</strain>
    </source>
</reference>
<proteinExistence type="predicted"/>
<protein>
    <submittedName>
        <fullName evidence="1">Uncharacterized protein</fullName>
    </submittedName>
</protein>
<organism evidence="1 2">
    <name type="scientific">Populus alba x Populus x berolinensis</name>
    <dbReference type="NCBI Taxonomy" id="444605"/>
    <lineage>
        <taxon>Eukaryota</taxon>
        <taxon>Viridiplantae</taxon>
        <taxon>Streptophyta</taxon>
        <taxon>Embryophyta</taxon>
        <taxon>Tracheophyta</taxon>
        <taxon>Spermatophyta</taxon>
        <taxon>Magnoliopsida</taxon>
        <taxon>eudicotyledons</taxon>
        <taxon>Gunneridae</taxon>
        <taxon>Pentapetalae</taxon>
        <taxon>rosids</taxon>
        <taxon>fabids</taxon>
        <taxon>Malpighiales</taxon>
        <taxon>Salicaceae</taxon>
        <taxon>Saliceae</taxon>
        <taxon>Populus</taxon>
    </lineage>
</organism>
<sequence>MPENVNCEFQHNHEVHKELNPIHKHEVQKELNPRTKLNVQPDYLYSRNFESHLTSKPVINF</sequence>
<dbReference type="EMBL" id="JAQIZT010000012">
    <property type="protein sequence ID" value="KAJ6977255.1"/>
    <property type="molecule type" value="Genomic_DNA"/>
</dbReference>
<keyword evidence="2" id="KW-1185">Reference proteome</keyword>
<comment type="caution">
    <text evidence="1">The sequence shown here is derived from an EMBL/GenBank/DDBJ whole genome shotgun (WGS) entry which is preliminary data.</text>
</comment>
<accession>A0AAD6Q466</accession>